<dbReference type="Proteomes" id="UP001154078">
    <property type="component" value="Chromosome 2"/>
</dbReference>
<dbReference type="GO" id="GO:0005737">
    <property type="term" value="C:cytoplasm"/>
    <property type="evidence" value="ECO:0007669"/>
    <property type="project" value="TreeGrafter"/>
</dbReference>
<dbReference type="OrthoDB" id="60477at2759"/>
<proteinExistence type="predicted"/>
<dbReference type="PANTHER" id="PTHR46088">
    <property type="entry name" value="TUBULIN--TYROSINE LIGASE-LIKE PROTEIN 12"/>
    <property type="match status" value="1"/>
</dbReference>
<evidence type="ECO:0000313" key="2">
    <source>
        <dbReference type="EMBL" id="CAH0550755.1"/>
    </source>
</evidence>
<dbReference type="AlphaFoldDB" id="A0A9P0FCY0"/>
<gene>
    <name evidence="2" type="ORF">MELIAE_LOCUS3498</name>
</gene>
<dbReference type="Pfam" id="PF25556">
    <property type="entry name" value="SET_TTL"/>
    <property type="match status" value="1"/>
</dbReference>
<evidence type="ECO:0000313" key="3">
    <source>
        <dbReference type="Proteomes" id="UP001154078"/>
    </source>
</evidence>
<name>A0A9P0FCY0_BRAAE</name>
<keyword evidence="3" id="KW-1185">Reference proteome</keyword>
<organism evidence="2 3">
    <name type="scientific">Brassicogethes aeneus</name>
    <name type="common">Rape pollen beetle</name>
    <name type="synonym">Meligethes aeneus</name>
    <dbReference type="NCBI Taxonomy" id="1431903"/>
    <lineage>
        <taxon>Eukaryota</taxon>
        <taxon>Metazoa</taxon>
        <taxon>Ecdysozoa</taxon>
        <taxon>Arthropoda</taxon>
        <taxon>Hexapoda</taxon>
        <taxon>Insecta</taxon>
        <taxon>Pterygota</taxon>
        <taxon>Neoptera</taxon>
        <taxon>Endopterygota</taxon>
        <taxon>Coleoptera</taxon>
        <taxon>Polyphaga</taxon>
        <taxon>Cucujiformia</taxon>
        <taxon>Nitidulidae</taxon>
        <taxon>Meligethinae</taxon>
        <taxon>Brassicogethes</taxon>
    </lineage>
</organism>
<feature type="domain" description="Tubulin--tyrosine ligase-like protein 12 SET-like" evidence="1">
    <location>
        <begin position="71"/>
        <end position="224"/>
    </location>
</feature>
<dbReference type="PANTHER" id="PTHR46088:SF1">
    <property type="entry name" value="TUBULIN--TYROSINE LIGASE-LIKE PROTEIN 12"/>
    <property type="match status" value="1"/>
</dbReference>
<evidence type="ECO:0000259" key="1">
    <source>
        <dbReference type="Pfam" id="PF25556"/>
    </source>
</evidence>
<dbReference type="Pfam" id="PF03133">
    <property type="entry name" value="TTL"/>
    <property type="match status" value="1"/>
</dbReference>
<dbReference type="SUPFAM" id="SSF56059">
    <property type="entry name" value="Glutathione synthetase ATP-binding domain-like"/>
    <property type="match status" value="1"/>
</dbReference>
<dbReference type="Gene3D" id="3.30.470.20">
    <property type="entry name" value="ATP-grasp fold, B domain"/>
    <property type="match status" value="1"/>
</dbReference>
<dbReference type="InterPro" id="IPR057954">
    <property type="entry name" value="SET_TTL12"/>
</dbReference>
<accession>A0A9P0FCY0</accession>
<dbReference type="EMBL" id="OV121133">
    <property type="protein sequence ID" value="CAH0550755.1"/>
    <property type="molecule type" value="Genomic_DNA"/>
</dbReference>
<dbReference type="InterPro" id="IPR027749">
    <property type="entry name" value="TTLL12"/>
</dbReference>
<dbReference type="InterPro" id="IPR004344">
    <property type="entry name" value="TTL/TTLL_fam"/>
</dbReference>
<sequence length="596" mass="70288">MGHSSELDFITMHKNQLIASGVPELYWKTLETKLKGQIFDAGEYFQIVKLEYDGKKEECDPIFALQALKDISKKDANSIFLIDHCWTFKANEGKKKLLENEKLRLRLAAMFDIDKDLPIDKLVEEIYKYSWKVSGTYSIASNVTAEDRVPVWYIMDELGSAVYHNDNPNCRIVPFMYVNEHTMYSLLFPTDDIEEDYLAKRDYAESVKDPIKKYAALLAWWHKDFTELSPEAPIPDKEYYLSGHIPETLPELSSGEKLDSSKKDKFKVYSQYNLICEYLKDDRFEFVDSEETADIMWYLDHFSDFKELSKTPQKLVNQFPYEYVLTVKDLLSMTCRRSENKDWFPLTYNLNTEIHHFLSCFQSRVKEGLDNYWIVKPYNLARGLDMYITNNVYSLVRMAETGPKIVQKYITNPVLFHRADIGERVKFDIRYVLLLKQSQPLEAYVYKQFFLRFANKSFDLSDFDVYEKHFTVMNYQDNLNLKKCLAEDFKTLWMQQYANYPWEKVESSILKMFRQLFESAVLESAPCGIPASPQSRSLYAADIMLEWTETNEIQPKLLEVNFAPDCKRACEYYPSFYDDIFRLLFLDEKSDGFFEL</sequence>
<protein>
    <recommendedName>
        <fullName evidence="1">Tubulin--tyrosine ligase-like protein 12 SET-like domain-containing protein</fullName>
    </recommendedName>
</protein>
<dbReference type="PROSITE" id="PS51221">
    <property type="entry name" value="TTL"/>
    <property type="match status" value="1"/>
</dbReference>
<reference evidence="2" key="1">
    <citation type="submission" date="2021-12" db="EMBL/GenBank/DDBJ databases">
        <authorList>
            <person name="King R."/>
        </authorList>
    </citation>
    <scope>NUCLEOTIDE SEQUENCE</scope>
</reference>